<dbReference type="SUPFAM" id="SSF52540">
    <property type="entry name" value="P-loop containing nucleoside triphosphate hydrolases"/>
    <property type="match status" value="1"/>
</dbReference>
<dbReference type="Pfam" id="PF13173">
    <property type="entry name" value="AAA_14"/>
    <property type="match status" value="1"/>
</dbReference>
<dbReference type="InterPro" id="IPR025420">
    <property type="entry name" value="DUF4143"/>
</dbReference>
<feature type="domain" description="AAA" evidence="1">
    <location>
        <begin position="34"/>
        <end position="167"/>
    </location>
</feature>
<dbReference type="EMBL" id="ABXJ01000018">
    <property type="protein sequence ID" value="EEA91436.1"/>
    <property type="molecule type" value="Genomic_DNA"/>
</dbReference>
<dbReference type="InterPro" id="IPR041682">
    <property type="entry name" value="AAA_14"/>
</dbReference>
<sequence>MSSWLDILGGFMRLKDTVHRPRYERLLAEYRGSQDIKVITGVRRCGKSTLLRLLLEQVSEELGAPENIFYRRMDGFGVPLDADAAWLESEITSALDAADPSKPFYVFIDEIQDVRGWEKVVRRLHTHPNVDTYITGSNAHVLSSDLSTLLGGRYVEIPVHPLSFSEYVEFHAAAGAESLGMDALFAEYLRYGGMPGQFGMVQRTEEQLTRFLESIRDTIILNDVAMHSKVSDMDLLSKLVRYVFATSGCLYSTRSVVNALASSGRKTTIETVDNYLAALKSAFILGECEQAGIAGKQVLRPQRKFYPVDTGLRNLATGFAPKDFGAQIECVVYNELIRRGYRVTVGSLLKGEIDFIAEKRGDRMYIQVTETLVAPETFDRELAPFALVRDSFPKVVLTADRVRLGTTEQGVRIENLIDWLLSTW</sequence>
<name>B6G8H2_9ACTN</name>
<reference evidence="3 4" key="1">
    <citation type="submission" date="2008-10" db="EMBL/GenBank/DDBJ databases">
        <title>Draft genome sequence of Collinsella stercoris (DSM 13279).</title>
        <authorList>
            <person name="Sudarsanam P."/>
            <person name="Ley R."/>
            <person name="Guruge J."/>
            <person name="Turnbaugh P.J."/>
            <person name="Mahowald M."/>
            <person name="Liep D."/>
            <person name="Gordon J."/>
        </authorList>
    </citation>
    <scope>NUCLEOTIDE SEQUENCE [LARGE SCALE GENOMIC DNA]</scope>
    <source>
        <strain evidence="3 4">DSM 13279</strain>
    </source>
</reference>
<evidence type="ECO:0000259" key="2">
    <source>
        <dbReference type="Pfam" id="PF13635"/>
    </source>
</evidence>
<dbReference type="PANTHER" id="PTHR33295:SF20">
    <property type="entry name" value="ATPASE"/>
    <property type="match status" value="1"/>
</dbReference>
<evidence type="ECO:0000313" key="3">
    <source>
        <dbReference type="EMBL" id="EEA91436.1"/>
    </source>
</evidence>
<comment type="caution">
    <text evidence="3">The sequence shown here is derived from an EMBL/GenBank/DDBJ whole genome shotgun (WGS) entry which is preliminary data.</text>
</comment>
<feature type="domain" description="DUF4143" evidence="2">
    <location>
        <begin position="222"/>
        <end position="368"/>
    </location>
</feature>
<evidence type="ECO:0008006" key="5">
    <source>
        <dbReference type="Google" id="ProtNLM"/>
    </source>
</evidence>
<dbReference type="eggNOG" id="COG1373">
    <property type="taxonomic scope" value="Bacteria"/>
</dbReference>
<protein>
    <recommendedName>
        <fullName evidence="5">AAA+ ATPase domain-containing protein</fullName>
    </recommendedName>
</protein>
<accession>B6G8H2</accession>
<dbReference type="STRING" id="445975.COLSTE_00351"/>
<dbReference type="HOGENOM" id="CLU_041527_1_1_11"/>
<dbReference type="Proteomes" id="UP000003560">
    <property type="component" value="Unassembled WGS sequence"/>
</dbReference>
<dbReference type="Pfam" id="PF13635">
    <property type="entry name" value="DUF4143"/>
    <property type="match status" value="1"/>
</dbReference>
<organism evidence="3 4">
    <name type="scientific">Collinsella stercoris DSM 13279</name>
    <dbReference type="NCBI Taxonomy" id="445975"/>
    <lineage>
        <taxon>Bacteria</taxon>
        <taxon>Bacillati</taxon>
        <taxon>Actinomycetota</taxon>
        <taxon>Coriobacteriia</taxon>
        <taxon>Coriobacteriales</taxon>
        <taxon>Coriobacteriaceae</taxon>
        <taxon>Collinsella</taxon>
    </lineage>
</organism>
<reference evidence="3 4" key="2">
    <citation type="submission" date="2008-10" db="EMBL/GenBank/DDBJ databases">
        <authorList>
            <person name="Fulton L."/>
            <person name="Clifton S."/>
            <person name="Fulton B."/>
            <person name="Xu J."/>
            <person name="Minx P."/>
            <person name="Pepin K.H."/>
            <person name="Johnson M."/>
            <person name="Thiruvilangam P."/>
            <person name="Bhonagiri V."/>
            <person name="Nash W.E."/>
            <person name="Mardis E.R."/>
            <person name="Wilson R.K."/>
        </authorList>
    </citation>
    <scope>NUCLEOTIDE SEQUENCE [LARGE SCALE GENOMIC DNA]</scope>
    <source>
        <strain evidence="3 4">DSM 13279</strain>
    </source>
</reference>
<dbReference type="InterPro" id="IPR027417">
    <property type="entry name" value="P-loop_NTPase"/>
</dbReference>
<dbReference type="AlphaFoldDB" id="B6G8H2"/>
<dbReference type="PANTHER" id="PTHR33295">
    <property type="entry name" value="ATPASE"/>
    <property type="match status" value="1"/>
</dbReference>
<evidence type="ECO:0000259" key="1">
    <source>
        <dbReference type="Pfam" id="PF13173"/>
    </source>
</evidence>
<keyword evidence="4" id="KW-1185">Reference proteome</keyword>
<gene>
    <name evidence="3" type="ORF">COLSTE_00351</name>
</gene>
<evidence type="ECO:0000313" key="4">
    <source>
        <dbReference type="Proteomes" id="UP000003560"/>
    </source>
</evidence>
<proteinExistence type="predicted"/>